<evidence type="ECO:0000313" key="2">
    <source>
        <dbReference type="EMBL" id="RKN50491.1"/>
    </source>
</evidence>
<dbReference type="InterPro" id="IPR049978">
    <property type="entry name" value="SCO6880-like"/>
</dbReference>
<evidence type="ECO:0008006" key="4">
    <source>
        <dbReference type="Google" id="ProtNLM"/>
    </source>
</evidence>
<dbReference type="OrthoDB" id="4505949at2"/>
<feature type="transmembrane region" description="Helical" evidence="1">
    <location>
        <begin position="47"/>
        <end position="66"/>
    </location>
</feature>
<dbReference type="RefSeq" id="WP_120723967.1">
    <property type="nucleotide sequence ID" value="NZ_RBAK01000001.1"/>
</dbReference>
<keyword evidence="1" id="KW-0812">Transmembrane</keyword>
<keyword evidence="1" id="KW-0472">Membrane</keyword>
<dbReference type="EMBL" id="RBAK01000001">
    <property type="protein sequence ID" value="RKN50491.1"/>
    <property type="molecule type" value="Genomic_DNA"/>
</dbReference>
<sequence>MTQFQFPPRSTRGSIMGFSWGQIGMAVAGVICLVIAANLLAAGCQGTAGGMLLAALVLLTVGLLRLRGRRVTEWAPIIAGALTQRAVRQDRYRGGVFAATPGSTHLHLPGPAAGYRWLPAVAADGLTEVGLLHHRRENTVTAALLCAGSNLVLADMSVQQQRLSAWADVLNLLGTEYADGGLARWALTARAVPDAGNRAQRYLVQAAVDTDTPAYRSLAELTAGAAPSTQRHEVYLSVVFDTKKLSAEIADAGGTDAAIATVVLDKLGGVRAAVGEAGVDTVGWLTPRQYAAVLRTQFDPEDQPHVDMRTATTAGVAPHMAGPIAAESVGWSSYRHDSGFSQTLWVYEMPRQPVAMTWMTALFTRTAGRRAVTVVAEPVPAQLAQLATRRDKVARAGDEITKRKMRLVRTAREDDEARSVEQVDREQAAGHVRYRYAIVVTVTAGSEEQLRHDVRAIKRVLGRTGCQAVVLYGEQDQGFVAGALPLARGLKPMRGWMA</sequence>
<feature type="transmembrane region" description="Helical" evidence="1">
    <location>
        <begin position="20"/>
        <end position="41"/>
    </location>
</feature>
<keyword evidence="1" id="KW-1133">Transmembrane helix</keyword>
<reference evidence="2 3" key="1">
    <citation type="journal article" date="2004" name="Syst. Appl. Microbiol.">
        <title>Cryptoendolithic actinomycetes from antarctic sandstone rock samples: Micromonospora endolithica sp. nov. and two isolates related to Micromonospora coerulea Jensen 1932.</title>
        <authorList>
            <person name="Hirsch P."/>
            <person name="Mevs U."/>
            <person name="Kroppenstedt R.M."/>
            <person name="Schumann P."/>
            <person name="Stackebrandt E."/>
        </authorList>
    </citation>
    <scope>NUCLEOTIDE SEQUENCE [LARGE SCALE GENOMIC DNA]</scope>
    <source>
        <strain evidence="2 3">JCM 12677</strain>
    </source>
</reference>
<organism evidence="2 3">
    <name type="scientific">Micromonospora endolithica</name>
    <dbReference type="NCBI Taxonomy" id="230091"/>
    <lineage>
        <taxon>Bacteria</taxon>
        <taxon>Bacillati</taxon>
        <taxon>Actinomycetota</taxon>
        <taxon>Actinomycetes</taxon>
        <taxon>Micromonosporales</taxon>
        <taxon>Micromonosporaceae</taxon>
        <taxon>Micromonospora</taxon>
    </lineage>
</organism>
<accession>A0A3A9ZQR6</accession>
<keyword evidence="3" id="KW-1185">Reference proteome</keyword>
<name>A0A3A9ZQR6_9ACTN</name>
<dbReference type="AlphaFoldDB" id="A0A3A9ZQR6"/>
<gene>
    <name evidence="2" type="ORF">D7223_01470</name>
</gene>
<evidence type="ECO:0000313" key="3">
    <source>
        <dbReference type="Proteomes" id="UP000281726"/>
    </source>
</evidence>
<protein>
    <recommendedName>
        <fullName evidence="4">PrgI family protein</fullName>
    </recommendedName>
</protein>
<evidence type="ECO:0000256" key="1">
    <source>
        <dbReference type="SAM" id="Phobius"/>
    </source>
</evidence>
<comment type="caution">
    <text evidence="2">The sequence shown here is derived from an EMBL/GenBank/DDBJ whole genome shotgun (WGS) entry which is preliminary data.</text>
</comment>
<proteinExistence type="predicted"/>
<dbReference type="Proteomes" id="UP000281726">
    <property type="component" value="Unassembled WGS sequence"/>
</dbReference>
<dbReference type="NCBIfam" id="NF042935">
    <property type="entry name" value="SCO6880_fam"/>
    <property type="match status" value="1"/>
</dbReference>